<evidence type="ECO:0000313" key="2">
    <source>
        <dbReference type="EMBL" id="KAK3291521.1"/>
    </source>
</evidence>
<dbReference type="RefSeq" id="XP_062655035.1">
    <property type="nucleotide sequence ID" value="XM_062807793.1"/>
</dbReference>
<organism evidence="2 3">
    <name type="scientific">Chaetomium fimeti</name>
    <dbReference type="NCBI Taxonomy" id="1854472"/>
    <lineage>
        <taxon>Eukaryota</taxon>
        <taxon>Fungi</taxon>
        <taxon>Dikarya</taxon>
        <taxon>Ascomycota</taxon>
        <taxon>Pezizomycotina</taxon>
        <taxon>Sordariomycetes</taxon>
        <taxon>Sordariomycetidae</taxon>
        <taxon>Sordariales</taxon>
        <taxon>Chaetomiaceae</taxon>
        <taxon>Chaetomium</taxon>
    </lineage>
</organism>
<reference evidence="2" key="2">
    <citation type="submission" date="2023-06" db="EMBL/GenBank/DDBJ databases">
        <authorList>
            <consortium name="Lawrence Berkeley National Laboratory"/>
            <person name="Haridas S."/>
            <person name="Hensen N."/>
            <person name="Bonometti L."/>
            <person name="Westerberg I."/>
            <person name="Brannstrom I.O."/>
            <person name="Guillou S."/>
            <person name="Cros-Aarteil S."/>
            <person name="Calhoun S."/>
            <person name="Kuo A."/>
            <person name="Mondo S."/>
            <person name="Pangilinan J."/>
            <person name="Riley R."/>
            <person name="Labutti K."/>
            <person name="Andreopoulos B."/>
            <person name="Lipzen A."/>
            <person name="Chen C."/>
            <person name="Yanf M."/>
            <person name="Daum C."/>
            <person name="Ng V."/>
            <person name="Clum A."/>
            <person name="Steindorff A."/>
            <person name="Ohm R."/>
            <person name="Martin F."/>
            <person name="Silar P."/>
            <person name="Natvig D."/>
            <person name="Lalanne C."/>
            <person name="Gautier V."/>
            <person name="Ament-Velasquez S.L."/>
            <person name="Kruys A."/>
            <person name="Hutchinson M.I."/>
            <person name="Powell A.J."/>
            <person name="Barry K."/>
            <person name="Miller A.N."/>
            <person name="Grigoriev I.V."/>
            <person name="Debuchy R."/>
            <person name="Gladieux P."/>
            <person name="Thoren M.H."/>
            <person name="Johannesson H."/>
        </authorList>
    </citation>
    <scope>NUCLEOTIDE SEQUENCE</scope>
    <source>
        <strain evidence="2">CBS 168.71</strain>
    </source>
</reference>
<sequence length="313" mass="33775">MPSDLSQSRLQGLPLAPETVLALAAKGRSLYENLIHRLQHSRSDPALHGLDPNYEIEASHLEDATVGEELDVAIGNAGHPLAGYIFIQIRNNPSAVATPPADIYQNYAHAGGKALLWRGGTFVYVGRFGGDLCLGCVGLMPTSPGSGLLQPRMHGTDWRGLGAIWRLIISNEQTQRLIGTICGGRLGPQEFLAGDDRFFALLGSEHGKAPCRMLSTYPDMFGRKCISRVGVFPNGGPRDRPSLCWFLEEAPPPPPPPPSPPAPTSTTTPDRPLSRKEARQYKKRLASQASSASPVTPTRPSRRSHARNASAPQ</sequence>
<feature type="compositionally biased region" description="Polar residues" evidence="1">
    <location>
        <begin position="287"/>
        <end position="299"/>
    </location>
</feature>
<feature type="compositionally biased region" description="Pro residues" evidence="1">
    <location>
        <begin position="250"/>
        <end position="263"/>
    </location>
</feature>
<evidence type="ECO:0000256" key="1">
    <source>
        <dbReference type="SAM" id="MobiDB-lite"/>
    </source>
</evidence>
<dbReference type="AlphaFoldDB" id="A0AAE0H7X9"/>
<protein>
    <submittedName>
        <fullName evidence="2">Uncharacterized protein</fullName>
    </submittedName>
</protein>
<gene>
    <name evidence="2" type="ORF">B0H64DRAFT_469279</name>
</gene>
<evidence type="ECO:0000313" key="3">
    <source>
        <dbReference type="Proteomes" id="UP001278766"/>
    </source>
</evidence>
<comment type="caution">
    <text evidence="2">The sequence shown here is derived from an EMBL/GenBank/DDBJ whole genome shotgun (WGS) entry which is preliminary data.</text>
</comment>
<dbReference type="EMBL" id="JAUEPN010000009">
    <property type="protein sequence ID" value="KAK3291521.1"/>
    <property type="molecule type" value="Genomic_DNA"/>
</dbReference>
<name>A0AAE0H7X9_9PEZI</name>
<reference evidence="2" key="1">
    <citation type="journal article" date="2023" name="Mol. Phylogenet. Evol.">
        <title>Genome-scale phylogeny and comparative genomics of the fungal order Sordariales.</title>
        <authorList>
            <person name="Hensen N."/>
            <person name="Bonometti L."/>
            <person name="Westerberg I."/>
            <person name="Brannstrom I.O."/>
            <person name="Guillou S."/>
            <person name="Cros-Aarteil S."/>
            <person name="Calhoun S."/>
            <person name="Haridas S."/>
            <person name="Kuo A."/>
            <person name="Mondo S."/>
            <person name="Pangilinan J."/>
            <person name="Riley R."/>
            <person name="LaButti K."/>
            <person name="Andreopoulos B."/>
            <person name="Lipzen A."/>
            <person name="Chen C."/>
            <person name="Yan M."/>
            <person name="Daum C."/>
            <person name="Ng V."/>
            <person name="Clum A."/>
            <person name="Steindorff A."/>
            <person name="Ohm R.A."/>
            <person name="Martin F."/>
            <person name="Silar P."/>
            <person name="Natvig D.O."/>
            <person name="Lalanne C."/>
            <person name="Gautier V."/>
            <person name="Ament-Velasquez S.L."/>
            <person name="Kruys A."/>
            <person name="Hutchinson M.I."/>
            <person name="Powell A.J."/>
            <person name="Barry K."/>
            <person name="Miller A.N."/>
            <person name="Grigoriev I.V."/>
            <person name="Debuchy R."/>
            <person name="Gladieux P."/>
            <person name="Hiltunen Thoren M."/>
            <person name="Johannesson H."/>
        </authorList>
    </citation>
    <scope>NUCLEOTIDE SEQUENCE</scope>
    <source>
        <strain evidence="2">CBS 168.71</strain>
    </source>
</reference>
<keyword evidence="3" id="KW-1185">Reference proteome</keyword>
<dbReference type="GeneID" id="87844741"/>
<accession>A0AAE0H7X9</accession>
<dbReference type="Proteomes" id="UP001278766">
    <property type="component" value="Unassembled WGS sequence"/>
</dbReference>
<feature type="region of interest" description="Disordered" evidence="1">
    <location>
        <begin position="242"/>
        <end position="313"/>
    </location>
</feature>
<proteinExistence type="predicted"/>